<gene>
    <name evidence="2" type="ORF">L195_g020361</name>
</gene>
<accession>A0A2K3N262</accession>
<evidence type="ECO:0000313" key="2">
    <source>
        <dbReference type="EMBL" id="PNX97138.1"/>
    </source>
</evidence>
<organism evidence="2 3">
    <name type="scientific">Trifolium pratense</name>
    <name type="common">Red clover</name>
    <dbReference type="NCBI Taxonomy" id="57577"/>
    <lineage>
        <taxon>Eukaryota</taxon>
        <taxon>Viridiplantae</taxon>
        <taxon>Streptophyta</taxon>
        <taxon>Embryophyta</taxon>
        <taxon>Tracheophyta</taxon>
        <taxon>Spermatophyta</taxon>
        <taxon>Magnoliopsida</taxon>
        <taxon>eudicotyledons</taxon>
        <taxon>Gunneridae</taxon>
        <taxon>Pentapetalae</taxon>
        <taxon>rosids</taxon>
        <taxon>fabids</taxon>
        <taxon>Fabales</taxon>
        <taxon>Fabaceae</taxon>
        <taxon>Papilionoideae</taxon>
        <taxon>50 kb inversion clade</taxon>
        <taxon>NPAAA clade</taxon>
        <taxon>Hologalegina</taxon>
        <taxon>IRL clade</taxon>
        <taxon>Trifolieae</taxon>
        <taxon>Trifolium</taxon>
    </lineage>
</organism>
<name>A0A2K3N262_TRIPR</name>
<protein>
    <submittedName>
        <fullName evidence="2">Uncharacterized protein</fullName>
    </submittedName>
</protein>
<reference evidence="2 3" key="2">
    <citation type="journal article" date="2017" name="Front. Plant Sci.">
        <title>Gene Classification and Mining of Molecular Markers Useful in Red Clover (Trifolium pratense) Breeding.</title>
        <authorList>
            <person name="Istvanek J."/>
            <person name="Dluhosova J."/>
            <person name="Dluhos P."/>
            <person name="Patkova L."/>
            <person name="Nedelnik J."/>
            <person name="Repkova J."/>
        </authorList>
    </citation>
    <scope>NUCLEOTIDE SEQUENCE [LARGE SCALE GENOMIC DNA]</scope>
    <source>
        <strain evidence="3">cv. Tatra</strain>
        <tissue evidence="2">Young leaves</tissue>
    </source>
</reference>
<evidence type="ECO:0000256" key="1">
    <source>
        <dbReference type="SAM" id="MobiDB-lite"/>
    </source>
</evidence>
<dbReference type="EMBL" id="ASHM01015236">
    <property type="protein sequence ID" value="PNX97138.1"/>
    <property type="molecule type" value="Genomic_DNA"/>
</dbReference>
<proteinExistence type="predicted"/>
<reference evidence="2 3" key="1">
    <citation type="journal article" date="2014" name="Am. J. Bot.">
        <title>Genome assembly and annotation for red clover (Trifolium pratense; Fabaceae).</title>
        <authorList>
            <person name="Istvanek J."/>
            <person name="Jaros M."/>
            <person name="Krenek A."/>
            <person name="Repkova J."/>
        </authorList>
    </citation>
    <scope>NUCLEOTIDE SEQUENCE [LARGE SCALE GENOMIC DNA]</scope>
    <source>
        <strain evidence="3">cv. Tatra</strain>
        <tissue evidence="2">Young leaves</tissue>
    </source>
</reference>
<feature type="region of interest" description="Disordered" evidence="1">
    <location>
        <begin position="33"/>
        <end position="69"/>
    </location>
</feature>
<dbReference type="Proteomes" id="UP000236291">
    <property type="component" value="Unassembled WGS sequence"/>
</dbReference>
<dbReference type="AlphaFoldDB" id="A0A2K3N262"/>
<feature type="compositionally biased region" description="Low complexity" evidence="1">
    <location>
        <begin position="33"/>
        <end position="43"/>
    </location>
</feature>
<sequence length="83" mass="9111">MSPPFEALPIPYLPEITLSRVWSETVIPVVSKSATTATAASSSPRSRQREITSSYSGLQHRGNKGNHELESNKDIKLFVGWVA</sequence>
<comment type="caution">
    <text evidence="2">The sequence shown here is derived from an EMBL/GenBank/DDBJ whole genome shotgun (WGS) entry which is preliminary data.</text>
</comment>
<evidence type="ECO:0000313" key="3">
    <source>
        <dbReference type="Proteomes" id="UP000236291"/>
    </source>
</evidence>